<protein>
    <recommendedName>
        <fullName evidence="1">Heterokaryon incompatibility domain-containing protein</fullName>
    </recommendedName>
</protein>
<dbReference type="HOGENOM" id="CLU_004184_7_4_1"/>
<gene>
    <name evidence="2" type="ORF">OIDMADRAFT_56486</name>
</gene>
<keyword evidence="3" id="KW-1185">Reference proteome</keyword>
<dbReference type="PANTHER" id="PTHR24148:SF73">
    <property type="entry name" value="HET DOMAIN PROTEIN (AFU_ORTHOLOGUE AFUA_8G01020)"/>
    <property type="match status" value="1"/>
</dbReference>
<evidence type="ECO:0000259" key="1">
    <source>
        <dbReference type="Pfam" id="PF06985"/>
    </source>
</evidence>
<reference evidence="2 3" key="1">
    <citation type="submission" date="2014-04" db="EMBL/GenBank/DDBJ databases">
        <authorList>
            <consortium name="DOE Joint Genome Institute"/>
            <person name="Kuo A."/>
            <person name="Martino E."/>
            <person name="Perotto S."/>
            <person name="Kohler A."/>
            <person name="Nagy L.G."/>
            <person name="Floudas D."/>
            <person name="Copeland A."/>
            <person name="Barry K.W."/>
            <person name="Cichocki N."/>
            <person name="Veneault-Fourrey C."/>
            <person name="LaButti K."/>
            <person name="Lindquist E.A."/>
            <person name="Lipzen A."/>
            <person name="Lundell T."/>
            <person name="Morin E."/>
            <person name="Murat C."/>
            <person name="Sun H."/>
            <person name="Tunlid A."/>
            <person name="Henrissat B."/>
            <person name="Grigoriev I.V."/>
            <person name="Hibbett D.S."/>
            <person name="Martin F."/>
            <person name="Nordberg H.P."/>
            <person name="Cantor M.N."/>
            <person name="Hua S.X."/>
        </authorList>
    </citation>
    <scope>NUCLEOTIDE SEQUENCE [LARGE SCALE GENOMIC DNA]</scope>
    <source>
        <strain evidence="2 3">Zn</strain>
    </source>
</reference>
<dbReference type="AlphaFoldDB" id="A0A0C3GTG6"/>
<evidence type="ECO:0000313" key="3">
    <source>
        <dbReference type="Proteomes" id="UP000054321"/>
    </source>
</evidence>
<dbReference type="InterPro" id="IPR052895">
    <property type="entry name" value="HetReg/Transcr_Mod"/>
</dbReference>
<dbReference type="PANTHER" id="PTHR24148">
    <property type="entry name" value="ANKYRIN REPEAT DOMAIN-CONTAINING PROTEIN 39 HOMOLOG-RELATED"/>
    <property type="match status" value="1"/>
</dbReference>
<dbReference type="STRING" id="913774.A0A0C3GTG6"/>
<dbReference type="EMBL" id="KN832879">
    <property type="protein sequence ID" value="KIM99345.1"/>
    <property type="molecule type" value="Genomic_DNA"/>
</dbReference>
<dbReference type="Pfam" id="PF26639">
    <property type="entry name" value="Het-6_barrel"/>
    <property type="match status" value="1"/>
</dbReference>
<proteinExistence type="predicted"/>
<organism evidence="2 3">
    <name type="scientific">Oidiodendron maius (strain Zn)</name>
    <dbReference type="NCBI Taxonomy" id="913774"/>
    <lineage>
        <taxon>Eukaryota</taxon>
        <taxon>Fungi</taxon>
        <taxon>Dikarya</taxon>
        <taxon>Ascomycota</taxon>
        <taxon>Pezizomycotina</taxon>
        <taxon>Leotiomycetes</taxon>
        <taxon>Leotiomycetes incertae sedis</taxon>
        <taxon>Myxotrichaceae</taxon>
        <taxon>Oidiodendron</taxon>
    </lineage>
</organism>
<evidence type="ECO:0000313" key="2">
    <source>
        <dbReference type="EMBL" id="KIM99345.1"/>
    </source>
</evidence>
<dbReference type="OrthoDB" id="2288928at2759"/>
<dbReference type="InterPro" id="IPR010730">
    <property type="entry name" value="HET"/>
</dbReference>
<accession>A0A0C3GTG6</accession>
<dbReference type="Proteomes" id="UP000054321">
    <property type="component" value="Unassembled WGS sequence"/>
</dbReference>
<reference evidence="3" key="2">
    <citation type="submission" date="2015-01" db="EMBL/GenBank/DDBJ databases">
        <title>Evolutionary Origins and Diversification of the Mycorrhizal Mutualists.</title>
        <authorList>
            <consortium name="DOE Joint Genome Institute"/>
            <consortium name="Mycorrhizal Genomics Consortium"/>
            <person name="Kohler A."/>
            <person name="Kuo A."/>
            <person name="Nagy L.G."/>
            <person name="Floudas D."/>
            <person name="Copeland A."/>
            <person name="Barry K.W."/>
            <person name="Cichocki N."/>
            <person name="Veneault-Fourrey C."/>
            <person name="LaButti K."/>
            <person name="Lindquist E.A."/>
            <person name="Lipzen A."/>
            <person name="Lundell T."/>
            <person name="Morin E."/>
            <person name="Murat C."/>
            <person name="Riley R."/>
            <person name="Ohm R."/>
            <person name="Sun H."/>
            <person name="Tunlid A."/>
            <person name="Henrissat B."/>
            <person name="Grigoriev I.V."/>
            <person name="Hibbett D.S."/>
            <person name="Martin F."/>
        </authorList>
    </citation>
    <scope>NUCLEOTIDE SEQUENCE [LARGE SCALE GENOMIC DNA]</scope>
    <source>
        <strain evidence="3">Zn</strain>
    </source>
</reference>
<name>A0A0C3GTG6_OIDMZ</name>
<feature type="domain" description="Heterokaryon incompatibility" evidence="1">
    <location>
        <begin position="50"/>
        <end position="222"/>
    </location>
</feature>
<dbReference type="InParanoid" id="A0A0C3GTG6"/>
<sequence>MTSLSSALPSYTYQSLSPQTIRVLELHPGAPDAPLVCVITIQHIDGKSNEALSYVWGDPTPIASIKCLDAANEGDLGICRSLATALIAFRLTDQTRRIWVDALCINQKDVPERESQVRLMGAIFSQAKHVLCWLGPFKSLDNGNNDHQHKHTVAESSARLAICFLRKFNGKPHEFLEASRQHIHAGDDMADRTTARPLLNSWLAIKELFDLEYFHRTWIIQEMGLAAHARLFWGSRGLWLDWTEVATFCRFMDNYGASVINHLQLKSWVANHINLVWATDSAGKPIYTFVEVLHWARVHLSTDPRDCVYALLSHPSATIDGTLLVQPNYNITTTRVYTEVALNIIERTNSLQTLAFVDHHEEPDVLNLPTWVPNWHALNLVSPLRCPTQAATETDPSISVTESERGMVLKCRGVLIDTLRAMADVIDPNELIITTLEKEMQKKIPFLIDHIWTKTVMEPDIPHASLGYFLSSLSLVLTGGCLGFSYPTSGEEQQQKSDLEQQKSDLAALVLEYDHIREEGHADGIFANLPPTENALLQTMAAKGSAHRFVQDMTWTSMCRRIFRTAQGHIGLGPRTMKEGDICIVAWGAVYPMILRSCDGYFQLVGPALVYGFMDGEAGKLCQTGTLLEQGFEIV</sequence>
<dbReference type="Pfam" id="PF06985">
    <property type="entry name" value="HET"/>
    <property type="match status" value="1"/>
</dbReference>